<sequence length="138" mass="15970">MAKQAINSETLAQARQMEEEAELTDVARHYEGLYRQSPSDRRIISRLLVVLRRMKAYKKEMQVINSVIRNYKEGLVAKQKAWTKAHRHIARTSLSLARSLQLIDTKGIPVSQDRFILSLLKRRAVVEQRLTKGKNKLS</sequence>
<dbReference type="RefSeq" id="WP_369331208.1">
    <property type="nucleotide sequence ID" value="NZ_JAULBC010000007.1"/>
</dbReference>
<comment type="caution">
    <text evidence="1">The sequence shown here is derived from an EMBL/GenBank/DDBJ whole genome shotgun (WGS) entry which is preliminary data.</text>
</comment>
<accession>A0ABV3ZJU4</accession>
<proteinExistence type="predicted"/>
<evidence type="ECO:0000313" key="1">
    <source>
        <dbReference type="EMBL" id="MEX6689800.1"/>
    </source>
</evidence>
<name>A0ABV3ZJU4_9BACT</name>
<dbReference type="EMBL" id="JAULBC010000007">
    <property type="protein sequence ID" value="MEX6689800.1"/>
    <property type="molecule type" value="Genomic_DNA"/>
</dbReference>
<protein>
    <submittedName>
        <fullName evidence="1">Uncharacterized protein</fullName>
    </submittedName>
</protein>
<organism evidence="1 2">
    <name type="scientific">Danxiaibacter flavus</name>
    <dbReference type="NCBI Taxonomy" id="3049108"/>
    <lineage>
        <taxon>Bacteria</taxon>
        <taxon>Pseudomonadati</taxon>
        <taxon>Bacteroidota</taxon>
        <taxon>Chitinophagia</taxon>
        <taxon>Chitinophagales</taxon>
        <taxon>Chitinophagaceae</taxon>
        <taxon>Danxiaibacter</taxon>
    </lineage>
</organism>
<gene>
    <name evidence="1" type="ORF">QTN47_20000</name>
</gene>
<keyword evidence="2" id="KW-1185">Reference proteome</keyword>
<dbReference type="Proteomes" id="UP001560573">
    <property type="component" value="Unassembled WGS sequence"/>
</dbReference>
<reference evidence="1 2" key="1">
    <citation type="submission" date="2023-07" db="EMBL/GenBank/DDBJ databases">
        <authorList>
            <person name="Lian W.-H."/>
        </authorList>
    </citation>
    <scope>NUCLEOTIDE SEQUENCE [LARGE SCALE GENOMIC DNA]</scope>
    <source>
        <strain evidence="1 2">SYSU DXS3180</strain>
    </source>
</reference>
<evidence type="ECO:0000313" key="2">
    <source>
        <dbReference type="Proteomes" id="UP001560573"/>
    </source>
</evidence>